<evidence type="ECO:0000256" key="1">
    <source>
        <dbReference type="ARBA" id="ARBA00022598"/>
    </source>
</evidence>
<dbReference type="GO" id="GO:0006421">
    <property type="term" value="P:asparaginyl-tRNA aminoacylation"/>
    <property type="evidence" value="ECO:0007669"/>
    <property type="project" value="TreeGrafter"/>
</dbReference>
<sequence length="361" mass="40795">MRTFLRLPWRRCLSTSGASVRSLLELPSLSPAQSEKTHIAQGWIKGIRRLKKATFFHLDDGSSVHALQVVVLDEHLRNLPGLCFGSAVSVRGNLVASPSPQQPVELVATDIHIDSANDTEAHPFKVKQTVHPDQYRQHLHLRPRVERFASMMRVRSAAAIAIHEFFRENEFFLVHTPVLTTNDAEGGGEAFSVTVANKEKEKNKAEEEFFGSPASLTVSGQLHLESAAYGLKRAYNFNPAFRAERQQSRRHLSEFWMVEAEMAFLDNFDGLLFWMENMLKSVTEKVLQTAAADFKYHMDHVAPKNHTALIEKMAESSFVRVPYDEAMRILEKHSMQFNTPPKVGSLDSLNFSAAQIKSKYC</sequence>
<evidence type="ECO:0000256" key="3">
    <source>
        <dbReference type="ARBA" id="ARBA00022840"/>
    </source>
</evidence>
<dbReference type="SUPFAM" id="SSF50249">
    <property type="entry name" value="Nucleic acid-binding proteins"/>
    <property type="match status" value="1"/>
</dbReference>
<dbReference type="GO" id="GO:0003676">
    <property type="term" value="F:nucleic acid binding"/>
    <property type="evidence" value="ECO:0007669"/>
    <property type="project" value="InterPro"/>
</dbReference>
<keyword evidence="2" id="KW-0547">Nucleotide-binding</keyword>
<dbReference type="InterPro" id="IPR006195">
    <property type="entry name" value="aa-tRNA-synth_II"/>
</dbReference>
<evidence type="ECO:0000256" key="2">
    <source>
        <dbReference type="ARBA" id="ARBA00022741"/>
    </source>
</evidence>
<dbReference type="OrthoDB" id="1931232at2759"/>
<dbReference type="GO" id="GO:0005739">
    <property type="term" value="C:mitochondrion"/>
    <property type="evidence" value="ECO:0007669"/>
    <property type="project" value="TreeGrafter"/>
</dbReference>
<dbReference type="InterPro" id="IPR045864">
    <property type="entry name" value="aa-tRNA-synth_II/BPL/LPL"/>
</dbReference>
<keyword evidence="3" id="KW-0067">ATP-binding</keyword>
<keyword evidence="5" id="KW-0030">Aminoacyl-tRNA synthetase</keyword>
<dbReference type="Gene3D" id="3.30.930.10">
    <property type="entry name" value="Bira Bifunctional Protein, Domain 2"/>
    <property type="match status" value="1"/>
</dbReference>
<protein>
    <recommendedName>
        <fullName evidence="6">Aminoacyl-transfer RNA synthetases class-II family profile domain-containing protein</fullName>
    </recommendedName>
</protein>
<dbReference type="PANTHER" id="PTHR22594:SF34">
    <property type="entry name" value="ASPARAGINE--TRNA LIGASE, MITOCHONDRIAL-RELATED"/>
    <property type="match status" value="1"/>
</dbReference>
<feature type="domain" description="Aminoacyl-transfer RNA synthetases class-II family profile" evidence="6">
    <location>
        <begin position="152"/>
        <end position="337"/>
    </location>
</feature>
<dbReference type="SUPFAM" id="SSF55681">
    <property type="entry name" value="Class II aaRS and biotin synthetases"/>
    <property type="match status" value="1"/>
</dbReference>
<dbReference type="GO" id="GO:0004816">
    <property type="term" value="F:asparagine-tRNA ligase activity"/>
    <property type="evidence" value="ECO:0007669"/>
    <property type="project" value="TreeGrafter"/>
</dbReference>
<dbReference type="Pfam" id="PF00152">
    <property type="entry name" value="tRNA-synt_2"/>
    <property type="match status" value="1"/>
</dbReference>
<dbReference type="AlphaFoldDB" id="A0A1D1VKY6"/>
<dbReference type="Pfam" id="PF01336">
    <property type="entry name" value="tRNA_anti-codon"/>
    <property type="match status" value="1"/>
</dbReference>
<dbReference type="InterPro" id="IPR012340">
    <property type="entry name" value="NA-bd_OB-fold"/>
</dbReference>
<evidence type="ECO:0000313" key="8">
    <source>
        <dbReference type="Proteomes" id="UP000186922"/>
    </source>
</evidence>
<dbReference type="Gene3D" id="2.40.50.140">
    <property type="entry name" value="Nucleic acid-binding proteins"/>
    <property type="match status" value="1"/>
</dbReference>
<organism evidence="7 8">
    <name type="scientific">Ramazzottius varieornatus</name>
    <name type="common">Water bear</name>
    <name type="synonym">Tardigrade</name>
    <dbReference type="NCBI Taxonomy" id="947166"/>
    <lineage>
        <taxon>Eukaryota</taxon>
        <taxon>Metazoa</taxon>
        <taxon>Ecdysozoa</taxon>
        <taxon>Tardigrada</taxon>
        <taxon>Eutardigrada</taxon>
        <taxon>Parachela</taxon>
        <taxon>Hypsibioidea</taxon>
        <taxon>Ramazzottiidae</taxon>
        <taxon>Ramazzottius</taxon>
    </lineage>
</organism>
<keyword evidence="1" id="KW-0436">Ligase</keyword>
<dbReference type="InterPro" id="IPR004365">
    <property type="entry name" value="NA-bd_OB_tRNA"/>
</dbReference>
<evidence type="ECO:0000259" key="6">
    <source>
        <dbReference type="PROSITE" id="PS50862"/>
    </source>
</evidence>
<evidence type="ECO:0000256" key="4">
    <source>
        <dbReference type="ARBA" id="ARBA00022917"/>
    </source>
</evidence>
<accession>A0A1D1VKY6</accession>
<dbReference type="InterPro" id="IPR004364">
    <property type="entry name" value="Aa-tRNA-synt_II"/>
</dbReference>
<dbReference type="EMBL" id="BDGG01000005">
    <property type="protein sequence ID" value="GAU99583.1"/>
    <property type="molecule type" value="Genomic_DNA"/>
</dbReference>
<evidence type="ECO:0000256" key="5">
    <source>
        <dbReference type="ARBA" id="ARBA00023146"/>
    </source>
</evidence>
<evidence type="ECO:0000313" key="7">
    <source>
        <dbReference type="EMBL" id="GAU99583.1"/>
    </source>
</evidence>
<proteinExistence type="predicted"/>
<dbReference type="Proteomes" id="UP000186922">
    <property type="component" value="Unassembled WGS sequence"/>
</dbReference>
<gene>
    <name evidence="7" type="primary">RvY_10560</name>
    <name evidence="7" type="synonym">RvY_10560.1</name>
    <name evidence="7" type="ORF">RvY_10560-1</name>
</gene>
<dbReference type="PROSITE" id="PS50862">
    <property type="entry name" value="AA_TRNA_LIGASE_II"/>
    <property type="match status" value="1"/>
</dbReference>
<reference evidence="7 8" key="1">
    <citation type="journal article" date="2016" name="Nat. Commun.">
        <title>Extremotolerant tardigrade genome and improved radiotolerance of human cultured cells by tardigrade-unique protein.</title>
        <authorList>
            <person name="Hashimoto T."/>
            <person name="Horikawa D.D."/>
            <person name="Saito Y."/>
            <person name="Kuwahara H."/>
            <person name="Kozuka-Hata H."/>
            <person name="Shin-I T."/>
            <person name="Minakuchi Y."/>
            <person name="Ohishi K."/>
            <person name="Motoyama A."/>
            <person name="Aizu T."/>
            <person name="Enomoto A."/>
            <person name="Kondo K."/>
            <person name="Tanaka S."/>
            <person name="Hara Y."/>
            <person name="Koshikawa S."/>
            <person name="Sagara H."/>
            <person name="Miura T."/>
            <person name="Yokobori S."/>
            <person name="Miyagawa K."/>
            <person name="Suzuki Y."/>
            <person name="Kubo T."/>
            <person name="Oyama M."/>
            <person name="Kohara Y."/>
            <person name="Fujiyama A."/>
            <person name="Arakawa K."/>
            <person name="Katayama T."/>
            <person name="Toyoda A."/>
            <person name="Kunieda T."/>
        </authorList>
    </citation>
    <scope>NUCLEOTIDE SEQUENCE [LARGE SCALE GENOMIC DNA]</scope>
    <source>
        <strain evidence="7 8">YOKOZUNA-1</strain>
    </source>
</reference>
<keyword evidence="4" id="KW-0648">Protein biosynthesis</keyword>
<dbReference type="CDD" id="cd04318">
    <property type="entry name" value="EcAsnRS_like_N"/>
    <property type="match status" value="1"/>
</dbReference>
<keyword evidence="8" id="KW-1185">Reference proteome</keyword>
<dbReference type="STRING" id="947166.A0A1D1VKY6"/>
<dbReference type="PANTHER" id="PTHR22594">
    <property type="entry name" value="ASPARTYL/LYSYL-TRNA SYNTHETASE"/>
    <property type="match status" value="1"/>
</dbReference>
<name>A0A1D1VKY6_RAMVA</name>
<comment type="caution">
    <text evidence="7">The sequence shown here is derived from an EMBL/GenBank/DDBJ whole genome shotgun (WGS) entry which is preliminary data.</text>
</comment>
<dbReference type="GO" id="GO:0005524">
    <property type="term" value="F:ATP binding"/>
    <property type="evidence" value="ECO:0007669"/>
    <property type="project" value="UniProtKB-KW"/>
</dbReference>